<dbReference type="SUPFAM" id="SSF69336">
    <property type="entry name" value="Alpha subunit of glutamate synthase, C-terminal domain"/>
    <property type="match status" value="1"/>
</dbReference>
<dbReference type="EC" id="1.2.7.12" evidence="2"/>
<organism evidence="4 5">
    <name type="scientific">Methanoregula boonei (strain DSM 21154 / JCM 14090 / 6A8)</name>
    <dbReference type="NCBI Taxonomy" id="456442"/>
    <lineage>
        <taxon>Archaea</taxon>
        <taxon>Methanobacteriati</taxon>
        <taxon>Methanobacteriota</taxon>
        <taxon>Stenosarchaea group</taxon>
        <taxon>Methanomicrobia</taxon>
        <taxon>Methanomicrobiales</taxon>
        <taxon>Methanoregulaceae</taxon>
        <taxon>Methanoregula</taxon>
    </lineage>
</organism>
<protein>
    <recommendedName>
        <fullName evidence="2">formylmethanofuran dehydrogenase</fullName>
        <ecNumber evidence="2">1.2.7.12</ecNumber>
    </recommendedName>
</protein>
<evidence type="ECO:0000313" key="4">
    <source>
        <dbReference type="EMBL" id="ABS55393.1"/>
    </source>
</evidence>
<keyword evidence="4" id="KW-0560">Oxidoreductase</keyword>
<dbReference type="InterPro" id="IPR017550">
    <property type="entry name" value="Formylmethanofuran_DH_suC"/>
</dbReference>
<comment type="catalytic activity">
    <reaction evidence="3">
        <text>N-formylmethanofuran + 2 oxidized [2Fe-2S]-[ferredoxin] + H2O = methanofuran + 2 reduced [2Fe-2S]-[ferredoxin] + CO2 + H(+)</text>
        <dbReference type="Rhea" id="RHEA:19841"/>
        <dbReference type="Rhea" id="RHEA-COMP:10000"/>
        <dbReference type="Rhea" id="RHEA-COMP:10001"/>
        <dbReference type="ChEBI" id="CHEBI:15377"/>
        <dbReference type="ChEBI" id="CHEBI:15378"/>
        <dbReference type="ChEBI" id="CHEBI:16526"/>
        <dbReference type="ChEBI" id="CHEBI:33737"/>
        <dbReference type="ChEBI" id="CHEBI:33738"/>
        <dbReference type="ChEBI" id="CHEBI:57727"/>
        <dbReference type="ChEBI" id="CHEBI:58151"/>
        <dbReference type="EC" id="1.2.7.12"/>
    </reaction>
</comment>
<name>A7I6N2_METB6</name>
<comment type="pathway">
    <text evidence="1">One-carbon metabolism; methanogenesis from CO(2); 5,10-methenyl-5,6,7,8-tetrahydromethanopterin from CO(2): step 1/3.</text>
</comment>
<dbReference type="eggNOG" id="arCOG00097">
    <property type="taxonomic scope" value="Archaea"/>
</dbReference>
<dbReference type="Gene3D" id="2.160.20.60">
    <property type="entry name" value="Glutamate synthase, alpha subunit, C-terminal domain"/>
    <property type="match status" value="1"/>
</dbReference>
<dbReference type="UniPathway" id="UPA00640">
    <property type="reaction ID" value="UER00692"/>
</dbReference>
<dbReference type="Proteomes" id="UP000002408">
    <property type="component" value="Chromosome"/>
</dbReference>
<dbReference type="GeneID" id="5410756"/>
<evidence type="ECO:0000256" key="1">
    <source>
        <dbReference type="ARBA" id="ARBA00004830"/>
    </source>
</evidence>
<dbReference type="InterPro" id="IPR036485">
    <property type="entry name" value="Glu_synth_asu_C_sf"/>
</dbReference>
<dbReference type="GO" id="GO:0046914">
    <property type="term" value="F:transition metal ion binding"/>
    <property type="evidence" value="ECO:0007669"/>
    <property type="project" value="InterPro"/>
</dbReference>
<dbReference type="OrthoDB" id="106216at2157"/>
<dbReference type="GO" id="GO:0019386">
    <property type="term" value="P:methanogenesis, from carbon dioxide"/>
    <property type="evidence" value="ECO:0007669"/>
    <property type="project" value="UniProtKB-UniPathway"/>
</dbReference>
<dbReference type="KEGG" id="mbn:Mboo_0875"/>
<dbReference type="NCBIfam" id="TIGR03122">
    <property type="entry name" value="one_C_dehyd_C"/>
    <property type="match status" value="1"/>
</dbReference>
<dbReference type="AlphaFoldDB" id="A7I6N2"/>
<dbReference type="PANTHER" id="PTHR39673:SF5">
    <property type="entry name" value="TUNGSTEN-CONTAINING FORMYLMETHANOFURAN DEHYDROGENASE 2 SUBUNIT C"/>
    <property type="match status" value="1"/>
</dbReference>
<reference evidence="5" key="1">
    <citation type="journal article" date="2015" name="Microbiology">
        <title>Genome of Methanoregula boonei 6A8 reveals adaptations to oligotrophic peatland environments.</title>
        <authorList>
            <person name="Braeuer S."/>
            <person name="Cadillo-Quiroz H."/>
            <person name="Kyrpides N."/>
            <person name="Woyke T."/>
            <person name="Goodwin L."/>
            <person name="Detter C."/>
            <person name="Podell S."/>
            <person name="Yavitt J.B."/>
            <person name="Zinder S.H."/>
        </authorList>
    </citation>
    <scope>NUCLEOTIDE SEQUENCE [LARGE SCALE GENOMIC DNA]</scope>
    <source>
        <strain evidence="5">DSM 21154 / JCM 14090 / 6A8</strain>
    </source>
</reference>
<accession>A7I6N2</accession>
<dbReference type="HOGENOM" id="CLU_072248_0_0_2"/>
<dbReference type="RefSeq" id="WP_012106417.1">
    <property type="nucleotide sequence ID" value="NC_009712.1"/>
</dbReference>
<evidence type="ECO:0000256" key="3">
    <source>
        <dbReference type="ARBA" id="ARBA00048228"/>
    </source>
</evidence>
<dbReference type="GO" id="GO:0018493">
    <property type="term" value="F:formylmethanofuran dehydrogenase activity"/>
    <property type="evidence" value="ECO:0007669"/>
    <property type="project" value="UniProtKB-EC"/>
</dbReference>
<proteinExistence type="predicted"/>
<gene>
    <name evidence="4" type="ordered locus">Mboo_0875</name>
</gene>
<sequence length="266" mass="28421">METITLTVKKAPELYLECENFNPDAFAGKTAEQIANMPVYQGKEMSTVGEYFTVSGSTGATAAETKIVINGDCTKMKYIGAKMTAGEMLVNSSCDMYTGSWMKGGKLTVNGDVHSFCGLAMKGGEFTINGNAGNYLGAAYRGDWRGMSGGVLRVKGNAGSDVASWMTGGTLIVEGDVDIHLGTHMEGGKIILKGNANRRVGGQLVKGEIYVFGTMNVMMPGYKPVGVVELEVDGTKAKFTDYIGDLGERHPKKKGETVYGHLYTKN</sequence>
<dbReference type="STRING" id="456442.Mboo_0875"/>
<evidence type="ECO:0000313" key="5">
    <source>
        <dbReference type="Proteomes" id="UP000002408"/>
    </source>
</evidence>
<evidence type="ECO:0000256" key="2">
    <source>
        <dbReference type="ARBA" id="ARBA00012692"/>
    </source>
</evidence>
<keyword evidence="5" id="KW-1185">Reference proteome</keyword>
<dbReference type="EMBL" id="CP000780">
    <property type="protein sequence ID" value="ABS55393.1"/>
    <property type="molecule type" value="Genomic_DNA"/>
</dbReference>
<dbReference type="PANTHER" id="PTHR39673">
    <property type="entry name" value="TUNGSTEN FORMYLMETHANOFURAN DEHYDROGENASE, SUBUNIT C (FWDC)"/>
    <property type="match status" value="1"/>
</dbReference>